<protein>
    <submittedName>
        <fullName evidence="1">Peptidase S10 serine carboxypeptidase</fullName>
    </submittedName>
</protein>
<dbReference type="FunFam" id="3.40.50.1820:FF:000490">
    <property type="entry name" value="Peptidase S10 serine carboxypeptidase"/>
    <property type="match status" value="1"/>
</dbReference>
<gene>
    <name evidence="1" type="ordered locus">Cagg_1649</name>
</gene>
<dbReference type="GO" id="GO:0006508">
    <property type="term" value="P:proteolysis"/>
    <property type="evidence" value="ECO:0007669"/>
    <property type="project" value="InterPro"/>
</dbReference>
<sequence>MTTTTPPATPPAPPADRIVETKHTVTINGVEIGYTATAGVIIMKEEVEKDGVSSGEQARAGIFFVAYTRDGVTDLSRRPITFAFNGGPGSSSVWLHLGLFGPQRVLMSDEGWPLPPPGRFVPNQYSLLDVSDLVFIDPVSTGYSRVVAGESAKQFHDFRKDIESVGDFIRLYTGRYGRWLSPKYLAGESYGTTRAAGLTGYLQERHGLYLNGLILISAVLHFQTLAFDHGNDLPYMLFLPAYTATAFYHRRLEPELQRDLVATLRAAEAFALGDYALALLQGDRLDDSGIERIATQLARYTGLSRDYIIRSHLRIRDDRFVKELLRDRQRTVGRLDSRFTGYDRDAVGETAEYDPSLAAITGPYTAALNDYVRTQLGFHSDLPYEILTERVWPWSFNDHQNRYVDVAETLRRAMHRNPALRVHVASGYYDLATPYFATRYTLSHLGLDPALRGQISESFYPAGHMMYIHEPSLAALKAVLAEFVTAAEATGDHV</sequence>
<dbReference type="Gene3D" id="3.40.50.1820">
    <property type="entry name" value="alpha/beta hydrolase"/>
    <property type="match status" value="1"/>
</dbReference>
<dbReference type="AlphaFoldDB" id="B8GA35"/>
<organism evidence="1 2">
    <name type="scientific">Chloroflexus aggregans (strain MD-66 / DSM 9485)</name>
    <dbReference type="NCBI Taxonomy" id="326427"/>
    <lineage>
        <taxon>Bacteria</taxon>
        <taxon>Bacillati</taxon>
        <taxon>Chloroflexota</taxon>
        <taxon>Chloroflexia</taxon>
        <taxon>Chloroflexales</taxon>
        <taxon>Chloroflexineae</taxon>
        <taxon>Chloroflexaceae</taxon>
        <taxon>Chloroflexus</taxon>
    </lineage>
</organism>
<keyword evidence="1" id="KW-0378">Hydrolase</keyword>
<dbReference type="Proteomes" id="UP000002508">
    <property type="component" value="Chromosome"/>
</dbReference>
<accession>B8GA35</accession>
<evidence type="ECO:0000313" key="2">
    <source>
        <dbReference type="Proteomes" id="UP000002508"/>
    </source>
</evidence>
<dbReference type="KEGG" id="cag:Cagg_1649"/>
<dbReference type="EMBL" id="CP001337">
    <property type="protein sequence ID" value="ACL24550.1"/>
    <property type="molecule type" value="Genomic_DNA"/>
</dbReference>
<dbReference type="HOGENOM" id="CLU_032786_0_0_0"/>
<dbReference type="OrthoDB" id="9770107at2"/>
<dbReference type="GO" id="GO:0004185">
    <property type="term" value="F:serine-type carboxypeptidase activity"/>
    <property type="evidence" value="ECO:0007669"/>
    <property type="project" value="InterPro"/>
</dbReference>
<dbReference type="eggNOG" id="COG2939">
    <property type="taxonomic scope" value="Bacteria"/>
</dbReference>
<dbReference type="STRING" id="326427.Cagg_1649"/>
<proteinExistence type="predicted"/>
<dbReference type="InterPro" id="IPR001563">
    <property type="entry name" value="Peptidase_S10"/>
</dbReference>
<evidence type="ECO:0000313" key="1">
    <source>
        <dbReference type="EMBL" id="ACL24550.1"/>
    </source>
</evidence>
<reference evidence="1" key="1">
    <citation type="submission" date="2008-12" db="EMBL/GenBank/DDBJ databases">
        <title>Complete sequence of Chloroflexus aggregans DSM 9485.</title>
        <authorList>
            <consortium name="US DOE Joint Genome Institute"/>
            <person name="Lucas S."/>
            <person name="Copeland A."/>
            <person name="Lapidus A."/>
            <person name="Glavina del Rio T."/>
            <person name="Dalin E."/>
            <person name="Tice H."/>
            <person name="Pitluck S."/>
            <person name="Foster B."/>
            <person name="Larimer F."/>
            <person name="Land M."/>
            <person name="Hauser L."/>
            <person name="Kyrpides N."/>
            <person name="Mikhailova N."/>
            <person name="Bryant D."/>
            <person name="Richardson P."/>
        </authorList>
    </citation>
    <scope>NUCLEOTIDE SEQUENCE</scope>
    <source>
        <strain evidence="1">DSM 9485</strain>
    </source>
</reference>
<name>B8GA35_CHLAD</name>
<dbReference type="SUPFAM" id="SSF53474">
    <property type="entry name" value="alpha/beta-Hydrolases"/>
    <property type="match status" value="1"/>
</dbReference>
<keyword evidence="1" id="KW-0121">Carboxypeptidase</keyword>
<keyword evidence="2" id="KW-1185">Reference proteome</keyword>
<keyword evidence="1" id="KW-0645">Protease</keyword>
<dbReference type="InterPro" id="IPR029058">
    <property type="entry name" value="AB_hydrolase_fold"/>
</dbReference>
<dbReference type="RefSeq" id="WP_015940409.1">
    <property type="nucleotide sequence ID" value="NC_011831.1"/>
</dbReference>
<dbReference type="Pfam" id="PF00450">
    <property type="entry name" value="Peptidase_S10"/>
    <property type="match status" value="1"/>
</dbReference>